<evidence type="ECO:0000256" key="4">
    <source>
        <dbReference type="ARBA" id="ARBA00022679"/>
    </source>
</evidence>
<feature type="compositionally biased region" description="Basic and acidic residues" evidence="12">
    <location>
        <begin position="18"/>
        <end position="29"/>
    </location>
</feature>
<feature type="domain" description="RIO kinase" evidence="13">
    <location>
        <begin position="46"/>
        <end position="289"/>
    </location>
</feature>
<evidence type="ECO:0000313" key="15">
    <source>
        <dbReference type="Proteomes" id="UP000307000"/>
    </source>
</evidence>
<dbReference type="GO" id="GO:0005524">
    <property type="term" value="F:ATP binding"/>
    <property type="evidence" value="ECO:0007669"/>
    <property type="project" value="UniProtKB-KW"/>
</dbReference>
<sequence length="293" mass="32973">MYHSSATNRLDPTAEPFEPTRRRQWRWDESGPEPLPASQRHSTWTGIEKGARGPRPYPSWLIEEAAAIDTELGLIKSGKEAEVHLLERATEQRRVLLAAKRYRASEHRQFTRSQAYSEGRAARRSRDNRAVSNNSSYGRQVAAGQWAAAEFHYLTLCHQAGIPVPYPVQIDGTELLLEFISDPQHPQLAAPRLQQLRREDERLPQLWDQAVRILEGFAAAGLAHGDLSAYNLLVAGRRLVVIDVPQCVDLAGNANGLDYLHRDCVNLCAWFASKNLERDPDALFTSLLAVMFS</sequence>
<keyword evidence="15" id="KW-1185">Reference proteome</keyword>
<dbReference type="Gene3D" id="1.10.510.10">
    <property type="entry name" value="Transferase(Phosphotransferase) domain 1"/>
    <property type="match status" value="1"/>
</dbReference>
<keyword evidence="7 14" id="KW-0418">Kinase</keyword>
<evidence type="ECO:0000259" key="13">
    <source>
        <dbReference type="SMART" id="SM00090"/>
    </source>
</evidence>
<feature type="compositionally biased region" description="Basic and acidic residues" evidence="12">
    <location>
        <begin position="120"/>
        <end position="129"/>
    </location>
</feature>
<feature type="region of interest" description="Disordered" evidence="12">
    <location>
        <begin position="108"/>
        <end position="134"/>
    </location>
</feature>
<organism evidence="14 15">
    <name type="scientific">Glutamicibacter creatinolyticus</name>
    <dbReference type="NCBI Taxonomy" id="162496"/>
    <lineage>
        <taxon>Bacteria</taxon>
        <taxon>Bacillati</taxon>
        <taxon>Actinomycetota</taxon>
        <taxon>Actinomycetes</taxon>
        <taxon>Micrococcales</taxon>
        <taxon>Micrococcaceae</taxon>
        <taxon>Glutamicibacter</taxon>
    </lineage>
</organism>
<keyword evidence="4" id="KW-0808">Transferase</keyword>
<comment type="catalytic activity">
    <reaction evidence="11">
        <text>L-seryl-[protein] + ATP = O-phospho-L-seryl-[protein] + ADP + H(+)</text>
        <dbReference type="Rhea" id="RHEA:17989"/>
        <dbReference type="Rhea" id="RHEA-COMP:9863"/>
        <dbReference type="Rhea" id="RHEA-COMP:11604"/>
        <dbReference type="ChEBI" id="CHEBI:15378"/>
        <dbReference type="ChEBI" id="CHEBI:29999"/>
        <dbReference type="ChEBI" id="CHEBI:30616"/>
        <dbReference type="ChEBI" id="CHEBI:83421"/>
        <dbReference type="ChEBI" id="CHEBI:456216"/>
        <dbReference type="EC" id="2.7.11.1"/>
    </reaction>
</comment>
<evidence type="ECO:0000256" key="6">
    <source>
        <dbReference type="ARBA" id="ARBA00022741"/>
    </source>
</evidence>
<evidence type="ECO:0000256" key="8">
    <source>
        <dbReference type="ARBA" id="ARBA00022840"/>
    </source>
</evidence>
<dbReference type="InterPro" id="IPR011009">
    <property type="entry name" value="Kinase-like_dom_sf"/>
</dbReference>
<protein>
    <recommendedName>
        <fullName evidence="2">non-specific serine/threonine protein kinase</fullName>
        <ecNumber evidence="2">2.7.11.1</ecNumber>
    </recommendedName>
</protein>
<keyword evidence="8" id="KW-0067">ATP-binding</keyword>
<evidence type="ECO:0000256" key="9">
    <source>
        <dbReference type="ARBA" id="ARBA00022842"/>
    </source>
</evidence>
<feature type="region of interest" description="Disordered" evidence="12">
    <location>
        <begin position="1"/>
        <end position="51"/>
    </location>
</feature>
<dbReference type="GO" id="GO:0046872">
    <property type="term" value="F:metal ion binding"/>
    <property type="evidence" value="ECO:0007669"/>
    <property type="project" value="UniProtKB-KW"/>
</dbReference>
<dbReference type="Pfam" id="PF01163">
    <property type="entry name" value="RIO1"/>
    <property type="match status" value="1"/>
</dbReference>
<evidence type="ECO:0000256" key="10">
    <source>
        <dbReference type="ARBA" id="ARBA00047899"/>
    </source>
</evidence>
<dbReference type="InterPro" id="IPR051272">
    <property type="entry name" value="RIO-type_Ser/Thr_kinase"/>
</dbReference>
<evidence type="ECO:0000256" key="11">
    <source>
        <dbReference type="ARBA" id="ARBA00048679"/>
    </source>
</evidence>
<comment type="catalytic activity">
    <reaction evidence="10">
        <text>L-threonyl-[protein] + ATP = O-phospho-L-threonyl-[protein] + ADP + H(+)</text>
        <dbReference type="Rhea" id="RHEA:46608"/>
        <dbReference type="Rhea" id="RHEA-COMP:11060"/>
        <dbReference type="Rhea" id="RHEA-COMP:11605"/>
        <dbReference type="ChEBI" id="CHEBI:15378"/>
        <dbReference type="ChEBI" id="CHEBI:30013"/>
        <dbReference type="ChEBI" id="CHEBI:30616"/>
        <dbReference type="ChEBI" id="CHEBI:61977"/>
        <dbReference type="ChEBI" id="CHEBI:456216"/>
        <dbReference type="EC" id="2.7.11.1"/>
    </reaction>
</comment>
<dbReference type="SMART" id="SM00090">
    <property type="entry name" value="RIO"/>
    <property type="match status" value="1"/>
</dbReference>
<keyword evidence="9" id="KW-0460">Magnesium</keyword>
<gene>
    <name evidence="14" type="ORF">GcLGCM259_2188</name>
</gene>
<dbReference type="GO" id="GO:0004674">
    <property type="term" value="F:protein serine/threonine kinase activity"/>
    <property type="evidence" value="ECO:0007669"/>
    <property type="project" value="UniProtKB-KW"/>
</dbReference>
<feature type="compositionally biased region" description="Polar residues" evidence="12">
    <location>
        <begin position="1"/>
        <end position="10"/>
    </location>
</feature>
<proteinExistence type="inferred from homology"/>
<keyword evidence="3 14" id="KW-0723">Serine/threonine-protein kinase</keyword>
<accession>A0A5B7WV29</accession>
<evidence type="ECO:0000256" key="12">
    <source>
        <dbReference type="SAM" id="MobiDB-lite"/>
    </source>
</evidence>
<dbReference type="Gene3D" id="3.30.200.20">
    <property type="entry name" value="Phosphorylase Kinase, domain 1"/>
    <property type="match status" value="1"/>
</dbReference>
<dbReference type="InterPro" id="IPR000687">
    <property type="entry name" value="RIO_kinase"/>
</dbReference>
<evidence type="ECO:0000256" key="1">
    <source>
        <dbReference type="ARBA" id="ARBA00009196"/>
    </source>
</evidence>
<evidence type="ECO:0000256" key="2">
    <source>
        <dbReference type="ARBA" id="ARBA00012513"/>
    </source>
</evidence>
<comment type="similarity">
    <text evidence="1">Belongs to the protein kinase superfamily. RIO-type Ser/Thr kinase family.</text>
</comment>
<dbReference type="EC" id="2.7.11.1" evidence="2"/>
<evidence type="ECO:0000256" key="3">
    <source>
        <dbReference type="ARBA" id="ARBA00022527"/>
    </source>
</evidence>
<dbReference type="KEGG" id="gcr:GcLGCM259_2188"/>
<evidence type="ECO:0000256" key="5">
    <source>
        <dbReference type="ARBA" id="ARBA00022723"/>
    </source>
</evidence>
<dbReference type="AlphaFoldDB" id="A0A5B7WV29"/>
<dbReference type="RefSeq" id="WP_175419409.1">
    <property type="nucleotide sequence ID" value="NZ_CP034412.1"/>
</dbReference>
<dbReference type="SUPFAM" id="SSF56112">
    <property type="entry name" value="Protein kinase-like (PK-like)"/>
    <property type="match status" value="1"/>
</dbReference>
<reference evidence="14 15" key="1">
    <citation type="submission" date="2018-12" db="EMBL/GenBank/DDBJ databases">
        <title>Complete Genome Sequence of Glutamicibacter creatinolyticus strain LGCM259,isolated from an abscess of a 12-year-old mare in Italy.</title>
        <authorList>
            <person name="Santos R.G."/>
            <person name="Silva A.L."/>
            <person name="Seyffert N."/>
            <person name="Castro T.L.P."/>
            <person name="Attili A.R."/>
            <person name="Rifici C."/>
            <person name="Mazzullo G."/>
            <person name="Brenig B."/>
            <person name="Venanzi F."/>
            <person name="Azevedo V."/>
        </authorList>
    </citation>
    <scope>NUCLEOTIDE SEQUENCE [LARGE SCALE GENOMIC DNA]</scope>
    <source>
        <strain evidence="14 15">LGCM 259</strain>
    </source>
</reference>
<keyword evidence="6" id="KW-0547">Nucleotide-binding</keyword>
<dbReference type="InterPro" id="IPR018934">
    <property type="entry name" value="RIO_dom"/>
</dbReference>
<dbReference type="Proteomes" id="UP000307000">
    <property type="component" value="Chromosome"/>
</dbReference>
<name>A0A5B7WV29_9MICC</name>
<dbReference type="EMBL" id="CP034412">
    <property type="protein sequence ID" value="QCY47898.1"/>
    <property type="molecule type" value="Genomic_DNA"/>
</dbReference>
<dbReference type="PANTHER" id="PTHR45723">
    <property type="entry name" value="SERINE/THREONINE-PROTEIN KINASE RIO1"/>
    <property type="match status" value="1"/>
</dbReference>
<evidence type="ECO:0000313" key="14">
    <source>
        <dbReference type="EMBL" id="QCY47898.1"/>
    </source>
</evidence>
<keyword evidence="5" id="KW-0479">Metal-binding</keyword>
<evidence type="ECO:0000256" key="7">
    <source>
        <dbReference type="ARBA" id="ARBA00022777"/>
    </source>
</evidence>